<dbReference type="STRING" id="545694.TREPR_0515"/>
<dbReference type="eggNOG" id="COG0614">
    <property type="taxonomic scope" value="Bacteria"/>
</dbReference>
<dbReference type="PANTHER" id="PTHR30535">
    <property type="entry name" value="VITAMIN B12-BINDING PROTEIN"/>
    <property type="match status" value="1"/>
</dbReference>
<dbReference type="PROSITE" id="PS50983">
    <property type="entry name" value="FE_B12_PBP"/>
    <property type="match status" value="1"/>
</dbReference>
<proteinExistence type="predicted"/>
<dbReference type="KEGG" id="tpi:TREPR_0515"/>
<gene>
    <name evidence="2" type="ordered locus">TREPR_0515</name>
</gene>
<dbReference type="InterPro" id="IPR050902">
    <property type="entry name" value="ABC_Transporter_SBP"/>
</dbReference>
<dbReference type="SUPFAM" id="SSF53807">
    <property type="entry name" value="Helical backbone' metal receptor"/>
    <property type="match status" value="1"/>
</dbReference>
<evidence type="ECO:0000259" key="1">
    <source>
        <dbReference type="PROSITE" id="PS50983"/>
    </source>
</evidence>
<dbReference type="Gene3D" id="3.40.50.1980">
    <property type="entry name" value="Nitrogenase molybdenum iron protein domain"/>
    <property type="match status" value="2"/>
</dbReference>
<dbReference type="Pfam" id="PF01497">
    <property type="entry name" value="Peripla_BP_2"/>
    <property type="match status" value="1"/>
</dbReference>
<accession>F5YLC5</accession>
<dbReference type="Proteomes" id="UP000009223">
    <property type="component" value="Chromosome"/>
</dbReference>
<name>F5YLC5_TREPZ</name>
<reference evidence="2 3" key="2">
    <citation type="journal article" date="2011" name="ISME J.">
        <title>RNA-seq reveals cooperative metabolic interactions between two termite-gut spirochete species in co-culture.</title>
        <authorList>
            <person name="Rosenthal A.Z."/>
            <person name="Matson E.G."/>
            <person name="Eldar A."/>
            <person name="Leadbetter J.R."/>
        </authorList>
    </citation>
    <scope>NUCLEOTIDE SEQUENCE [LARGE SCALE GENOMIC DNA]</scope>
    <source>
        <strain evidence="3">ATCC BAA-887 / DSM 12427 / ZAS-2</strain>
    </source>
</reference>
<dbReference type="EMBL" id="CP001843">
    <property type="protein sequence ID" value="AEF85422.1"/>
    <property type="molecule type" value="Genomic_DNA"/>
</dbReference>
<feature type="domain" description="Fe/B12 periplasmic-binding" evidence="1">
    <location>
        <begin position="56"/>
        <end position="315"/>
    </location>
</feature>
<dbReference type="RefSeq" id="WP_015709503.1">
    <property type="nucleotide sequence ID" value="NC_015578.1"/>
</dbReference>
<protein>
    <submittedName>
        <fullName evidence="2">Periplasmic binding protein</fullName>
    </submittedName>
</protein>
<dbReference type="InterPro" id="IPR002491">
    <property type="entry name" value="ABC_transptr_periplasmic_BD"/>
</dbReference>
<organism evidence="2 3">
    <name type="scientific">Treponema primitia (strain ATCC BAA-887 / DSM 12427 / ZAS-2)</name>
    <dbReference type="NCBI Taxonomy" id="545694"/>
    <lineage>
        <taxon>Bacteria</taxon>
        <taxon>Pseudomonadati</taxon>
        <taxon>Spirochaetota</taxon>
        <taxon>Spirochaetia</taxon>
        <taxon>Spirochaetales</taxon>
        <taxon>Treponemataceae</taxon>
        <taxon>Treponema</taxon>
    </lineage>
</organism>
<evidence type="ECO:0000313" key="2">
    <source>
        <dbReference type="EMBL" id="AEF85422.1"/>
    </source>
</evidence>
<evidence type="ECO:0000313" key="3">
    <source>
        <dbReference type="Proteomes" id="UP000009223"/>
    </source>
</evidence>
<keyword evidence="3" id="KW-1185">Reference proteome</keyword>
<dbReference type="AlphaFoldDB" id="F5YLC5"/>
<sequence length="319" mass="34924">MRIQQPLLLLWIGCLFFLLNSCNKGRDTALSPSQENAISFIDDDGKAVSLDEKRRRIISLYSAHTENLFAIGAGNSLIGGHTTCTWPPEAASFAVYDYNGDPEYIIAAEPDLVLIRPFIRRRSPGYIAEIEKAGILVVSLYPENFEDFDGYIKKLALLTGTEEEAEQQLILFHQNLDQTSVITGIIAEKQTLFFESTEAEIRTAAAGSLPALAIEIAGGLNIAGGAKSGTPGSSIAPFGAEKLLQYADKIDAYIIQQGSMNTGNGVALSARPGYHTIKAIQNNRVFYIDEKLISSPTFRYLTGVQELAQFLYPGEKFPF</sequence>
<dbReference type="HOGENOM" id="CLU_038034_2_5_12"/>
<dbReference type="GO" id="GO:0071281">
    <property type="term" value="P:cellular response to iron ion"/>
    <property type="evidence" value="ECO:0007669"/>
    <property type="project" value="TreeGrafter"/>
</dbReference>
<dbReference type="PANTHER" id="PTHR30535:SF34">
    <property type="entry name" value="MOLYBDATE-BINDING PROTEIN MOLA"/>
    <property type="match status" value="1"/>
</dbReference>
<dbReference type="OrthoDB" id="9787830at2"/>
<reference evidence="3" key="1">
    <citation type="submission" date="2009-12" db="EMBL/GenBank/DDBJ databases">
        <title>Complete sequence of Treponema primitia strain ZAS-2.</title>
        <authorList>
            <person name="Tetu S.G."/>
            <person name="Matson E."/>
            <person name="Ren Q."/>
            <person name="Seshadri R."/>
            <person name="Elbourne L."/>
            <person name="Hassan K.A."/>
            <person name="Durkin A."/>
            <person name="Radune D."/>
            <person name="Mohamoud Y."/>
            <person name="Shay R."/>
            <person name="Jin S."/>
            <person name="Zhang X."/>
            <person name="Lucey K."/>
            <person name="Ballor N.R."/>
            <person name="Ottesen E."/>
            <person name="Rosenthal R."/>
            <person name="Allen A."/>
            <person name="Leadbetter J.R."/>
            <person name="Paulsen I.T."/>
        </authorList>
    </citation>
    <scope>NUCLEOTIDE SEQUENCE [LARGE SCALE GENOMIC DNA]</scope>
    <source>
        <strain evidence="3">ATCC BAA-887 / DSM 12427 / ZAS-2</strain>
    </source>
</reference>